<evidence type="ECO:0000256" key="9">
    <source>
        <dbReference type="ARBA" id="ARBA00022840"/>
    </source>
</evidence>
<reference evidence="15 16" key="1">
    <citation type="submission" date="2018-06" db="EMBL/GenBank/DDBJ databases">
        <title>Genomic Encyclopedia of Type Strains, Phase IV (KMG-IV): sequencing the most valuable type-strain genomes for metagenomic binning, comparative biology and taxonomic classification.</title>
        <authorList>
            <person name="Goeker M."/>
        </authorList>
    </citation>
    <scope>NUCLEOTIDE SEQUENCE [LARGE SCALE GENOMIC DNA]</scope>
    <source>
        <strain evidence="15 16">DSM 18048</strain>
    </source>
</reference>
<evidence type="ECO:0000256" key="3">
    <source>
        <dbReference type="ARBA" id="ARBA00011738"/>
    </source>
</evidence>
<dbReference type="GO" id="GO:0071160">
    <property type="term" value="F:cyanophycin synthetase activity (L-aspartate-adding)"/>
    <property type="evidence" value="ECO:0007669"/>
    <property type="project" value="UniProtKB-EC"/>
</dbReference>
<comment type="catalytic activity">
    <reaction evidence="12">
        <text>[L-4-(L-arginin-2-N-yl)aspartate](n) + L-aspartate + ATP = [L-4-(L-arginin-2-N-yl)aspartate](n)-L-aspartate + ADP + phosphate + H(+)</text>
        <dbReference type="Rhea" id="RHEA:13277"/>
        <dbReference type="Rhea" id="RHEA-COMP:13728"/>
        <dbReference type="Rhea" id="RHEA-COMP:13733"/>
        <dbReference type="ChEBI" id="CHEBI:15378"/>
        <dbReference type="ChEBI" id="CHEBI:29991"/>
        <dbReference type="ChEBI" id="CHEBI:30616"/>
        <dbReference type="ChEBI" id="CHEBI:43474"/>
        <dbReference type="ChEBI" id="CHEBI:137986"/>
        <dbReference type="ChEBI" id="CHEBI:137990"/>
        <dbReference type="ChEBI" id="CHEBI:456216"/>
        <dbReference type="EC" id="6.3.2.29"/>
    </reaction>
</comment>
<comment type="caution">
    <text evidence="15">The sequence shown here is derived from an EMBL/GenBank/DDBJ whole genome shotgun (WGS) entry which is preliminary data.</text>
</comment>
<dbReference type="InterPro" id="IPR011810">
    <property type="entry name" value="Cya_phycin_syn"/>
</dbReference>
<dbReference type="InterPro" id="IPR036565">
    <property type="entry name" value="Mur-like_cat_sf"/>
</dbReference>
<dbReference type="SUPFAM" id="SSF53244">
    <property type="entry name" value="MurD-like peptide ligases, peptide-binding domain"/>
    <property type="match status" value="1"/>
</dbReference>
<evidence type="ECO:0000256" key="12">
    <source>
        <dbReference type="ARBA" id="ARBA00048425"/>
    </source>
</evidence>
<dbReference type="Proteomes" id="UP000248326">
    <property type="component" value="Unassembled WGS sequence"/>
</dbReference>
<dbReference type="PROSITE" id="PS50975">
    <property type="entry name" value="ATP_GRASP"/>
    <property type="match status" value="1"/>
</dbReference>
<dbReference type="NCBIfam" id="TIGR02068">
    <property type="entry name" value="cya_phycin_syn"/>
    <property type="match status" value="1"/>
</dbReference>
<evidence type="ECO:0000256" key="8">
    <source>
        <dbReference type="ARBA" id="ARBA00022741"/>
    </source>
</evidence>
<keyword evidence="9 13" id="KW-0067">ATP-binding</keyword>
<evidence type="ECO:0000256" key="13">
    <source>
        <dbReference type="PROSITE-ProRule" id="PRU00409"/>
    </source>
</evidence>
<dbReference type="InterPro" id="IPR011761">
    <property type="entry name" value="ATP-grasp"/>
</dbReference>
<dbReference type="Gene3D" id="3.90.190.20">
    <property type="entry name" value="Mur ligase, C-terminal domain"/>
    <property type="match status" value="1"/>
</dbReference>
<keyword evidence="8 13" id="KW-0547">Nucleotide-binding</keyword>
<keyword evidence="7" id="KW-0436">Ligase</keyword>
<dbReference type="GO" id="GO:0046872">
    <property type="term" value="F:metal ion binding"/>
    <property type="evidence" value="ECO:0007669"/>
    <property type="project" value="InterPro"/>
</dbReference>
<dbReference type="AlphaFoldDB" id="A0A318SF84"/>
<dbReference type="Pfam" id="PF08245">
    <property type="entry name" value="Mur_ligase_M"/>
    <property type="match status" value="1"/>
</dbReference>
<dbReference type="Gene3D" id="3.30.470.20">
    <property type="entry name" value="ATP-grasp fold, B domain"/>
    <property type="match status" value="1"/>
</dbReference>
<protein>
    <recommendedName>
        <fullName evidence="6">Cyanophycin synthetase</fullName>
        <ecNumber evidence="5">6.3.2.29</ecNumber>
        <ecNumber evidence="4">6.3.2.30</ecNumber>
    </recommendedName>
    <alternativeName>
        <fullName evidence="10">Cyanophycin synthase</fullName>
    </alternativeName>
</protein>
<dbReference type="EMBL" id="QJSX01000003">
    <property type="protein sequence ID" value="PYE55372.1"/>
    <property type="molecule type" value="Genomic_DNA"/>
</dbReference>
<dbReference type="EC" id="6.3.2.30" evidence="4"/>
<evidence type="ECO:0000256" key="5">
    <source>
        <dbReference type="ARBA" id="ARBA00013005"/>
    </source>
</evidence>
<dbReference type="SUPFAM" id="SSF56059">
    <property type="entry name" value="Glutathione synthetase ATP-binding domain-like"/>
    <property type="match status" value="1"/>
</dbReference>
<evidence type="ECO:0000256" key="4">
    <source>
        <dbReference type="ARBA" id="ARBA00012968"/>
    </source>
</evidence>
<evidence type="ECO:0000256" key="11">
    <source>
        <dbReference type="ARBA" id="ARBA00048094"/>
    </source>
</evidence>
<dbReference type="InterPro" id="IPR036615">
    <property type="entry name" value="Mur_ligase_C_dom_sf"/>
</dbReference>
<evidence type="ECO:0000256" key="10">
    <source>
        <dbReference type="ARBA" id="ARBA00031353"/>
    </source>
</evidence>
<evidence type="ECO:0000313" key="16">
    <source>
        <dbReference type="Proteomes" id="UP000248326"/>
    </source>
</evidence>
<proteinExistence type="inferred from homology"/>
<dbReference type="GO" id="GO:0005524">
    <property type="term" value="F:ATP binding"/>
    <property type="evidence" value="ECO:0007669"/>
    <property type="project" value="UniProtKB-UniRule"/>
</dbReference>
<dbReference type="Gene3D" id="3.40.1190.10">
    <property type="entry name" value="Mur-like, catalytic domain"/>
    <property type="match status" value="1"/>
</dbReference>
<comment type="function">
    <text evidence="1">Catalyzes the ATP-dependent polymerization of arginine and aspartate to multi-L-arginyl-poly-L-aspartic acid (cyanophycin; a water-insoluble reserve polymer).</text>
</comment>
<dbReference type="Pfam" id="PF18921">
    <property type="entry name" value="Cyanophycin_syn"/>
    <property type="match status" value="1"/>
</dbReference>
<dbReference type="PANTHER" id="PTHR23135">
    <property type="entry name" value="MUR LIGASE FAMILY MEMBER"/>
    <property type="match status" value="1"/>
</dbReference>
<dbReference type="SUPFAM" id="SSF53623">
    <property type="entry name" value="MurD-like peptide ligases, catalytic domain"/>
    <property type="match status" value="1"/>
</dbReference>
<dbReference type="InterPro" id="IPR004101">
    <property type="entry name" value="Mur_ligase_C"/>
</dbReference>
<comment type="subunit">
    <text evidence="3">Homodimer.</text>
</comment>
<evidence type="ECO:0000256" key="7">
    <source>
        <dbReference type="ARBA" id="ARBA00022598"/>
    </source>
</evidence>
<dbReference type="Gene3D" id="3.30.1490.20">
    <property type="entry name" value="ATP-grasp fold, A domain"/>
    <property type="match status" value="1"/>
</dbReference>
<dbReference type="GO" id="GO:0071161">
    <property type="term" value="F:cyanophycin synthetase activity (L-arginine-adding)"/>
    <property type="evidence" value="ECO:0007669"/>
    <property type="project" value="UniProtKB-EC"/>
</dbReference>
<dbReference type="InterPro" id="IPR013221">
    <property type="entry name" value="Mur_ligase_cen"/>
</dbReference>
<dbReference type="InterPro" id="IPR044019">
    <property type="entry name" value="Cyanophycin_syn_N"/>
</dbReference>
<comment type="similarity">
    <text evidence="2">In the C-terminal section; belongs to the MurCDEF family.</text>
</comment>
<comment type="catalytic activity">
    <reaction evidence="11">
        <text>[L-4-(L-arginin-2-N-yl)aspartate](n)-L-aspartate + L-arginine + ATP = [L-4-(L-arginin-2-N-yl)aspartate](n+1) + ADP + phosphate + H(+)</text>
        <dbReference type="Rhea" id="RHEA:23888"/>
        <dbReference type="Rhea" id="RHEA-COMP:13732"/>
        <dbReference type="Rhea" id="RHEA-COMP:13733"/>
        <dbReference type="ChEBI" id="CHEBI:15378"/>
        <dbReference type="ChEBI" id="CHEBI:30616"/>
        <dbReference type="ChEBI" id="CHEBI:32682"/>
        <dbReference type="ChEBI" id="CHEBI:43474"/>
        <dbReference type="ChEBI" id="CHEBI:137986"/>
        <dbReference type="ChEBI" id="CHEBI:137990"/>
        <dbReference type="ChEBI" id="CHEBI:456216"/>
        <dbReference type="EC" id="6.3.2.30"/>
    </reaction>
</comment>
<dbReference type="OrthoDB" id="9803907at2"/>
<organism evidence="15 16">
    <name type="scientific">Deinococcus yavapaiensis KR-236</name>
    <dbReference type="NCBI Taxonomy" id="694435"/>
    <lineage>
        <taxon>Bacteria</taxon>
        <taxon>Thermotogati</taxon>
        <taxon>Deinococcota</taxon>
        <taxon>Deinococci</taxon>
        <taxon>Deinococcales</taxon>
        <taxon>Deinococcaceae</taxon>
        <taxon>Deinococcus</taxon>
    </lineage>
</organism>
<keyword evidence="16" id="KW-1185">Reference proteome</keyword>
<name>A0A318SF84_9DEIO</name>
<evidence type="ECO:0000256" key="6">
    <source>
        <dbReference type="ARBA" id="ARBA00022036"/>
    </source>
</evidence>
<evidence type="ECO:0000256" key="2">
    <source>
        <dbReference type="ARBA" id="ARBA00009060"/>
    </source>
</evidence>
<dbReference type="InterPro" id="IPR013815">
    <property type="entry name" value="ATP_grasp_subdomain_1"/>
</dbReference>
<dbReference type="Pfam" id="PF02875">
    <property type="entry name" value="Mur_ligase_C"/>
    <property type="match status" value="1"/>
</dbReference>
<dbReference type="PANTHER" id="PTHR23135:SF18">
    <property type="entry name" value="CYANOPHYCIN SYNTHETASE"/>
    <property type="match status" value="1"/>
</dbReference>
<evidence type="ECO:0000256" key="1">
    <source>
        <dbReference type="ARBA" id="ARBA00003184"/>
    </source>
</evidence>
<gene>
    <name evidence="15" type="ORF">DES52_103205</name>
</gene>
<dbReference type="NCBIfam" id="NF010623">
    <property type="entry name" value="PRK14016.1"/>
    <property type="match status" value="1"/>
</dbReference>
<evidence type="ECO:0000259" key="14">
    <source>
        <dbReference type="PROSITE" id="PS50975"/>
    </source>
</evidence>
<dbReference type="EC" id="6.3.2.29" evidence="5"/>
<evidence type="ECO:0000313" key="15">
    <source>
        <dbReference type="EMBL" id="PYE55372.1"/>
    </source>
</evidence>
<dbReference type="Pfam" id="PF02786">
    <property type="entry name" value="CPSase_L_D2"/>
    <property type="match status" value="1"/>
</dbReference>
<sequence>MRVLERGVYRGPNIYSLRPMVRFMLDLGPLEQRPSNTIDGFTERLLTLLPSVGQHHCSLGVPGGFERRLRDGTWLGHVTEHVALELQTLAGETTVHKGKTRSVPKRPGVYNVMFEYRDERVGLMAGRLALQLVNSLLPSDLAGVRGLDMICKDDALSAEFDFESGLTALRKLVRRTSLGPTTMSFVEEARRRGLPVMRLDEFSLVQIGYGRAAKRIRASITEGTSHLGVTAAGDKNLTKSLLADIGVPVPRGVVVKDVEEAVRAASRLGFPVVTKPLDGNHGRGVSVNLKDASEVRAGFELAASVSPSVIVEQFFVGDDHRILVVGGQVIAAARRVPAHVVGDGTRTVQELVDEVNRDPRRGDGHEQVMTKIKIDRSVRELLREQGLSLRDVPEAGRHVRLRGTANLSTGGTAIDVTDAMHPENAMMARRAALAVGLDVAGIDFLAPDITRSVRETGGGIVEVNAAPGFRMHLQPSEGTPRNVAKPVLDLLKPGRIPILAVTGTNGKSTTARMIAHVYASSGKIVGFTSTTGVYVGGERVTTGDATGPKSARIVLRDPLVEVAVLETARGGMLREGLGYDFADVGGVLNVSADHLGLGGILTLEQLAWAKSLVARAVRRRGCTVLNADDPHTVRMARRAGGRVAFFSQRPDANIVRGHIEQGGLAVVREGEDIVVYRHGEREVLMSVCDIPATLAGLARFNVENALAATAMCVGQGLALDVVRRGLSTFTSSFEQNPGRLNFFDELPFRVLLDYAHNPASLEAQRELLHSLRTPGGRLIGMVSVPGDRRDDDIREVGTIAARTFDEIVFREGPDGRGRPRGEVMDLLREGALSAGSEQEHLRLVLEEQDAVEETLRLGRPGDLVVIMPTKVDEVWAQIRSFRPNVEVHGD</sequence>
<dbReference type="InterPro" id="IPR005479">
    <property type="entry name" value="CPAse_ATP-bd"/>
</dbReference>
<dbReference type="SMART" id="SM01209">
    <property type="entry name" value="GARS_A"/>
    <property type="match status" value="1"/>
</dbReference>
<feature type="domain" description="ATP-grasp" evidence="14">
    <location>
        <begin position="239"/>
        <end position="492"/>
    </location>
</feature>
<accession>A0A318SF84</accession>